<dbReference type="InterPro" id="IPR022642">
    <property type="entry name" value="CheR_C"/>
</dbReference>
<evidence type="ECO:0000313" key="9">
    <source>
        <dbReference type="Proteomes" id="UP000199473"/>
    </source>
</evidence>
<dbReference type="GO" id="GO:0032259">
    <property type="term" value="P:methylation"/>
    <property type="evidence" value="ECO:0007669"/>
    <property type="project" value="UniProtKB-KW"/>
</dbReference>
<dbReference type="InterPro" id="IPR026024">
    <property type="entry name" value="Chemotaxis_MeTrfase_CheR"/>
</dbReference>
<comment type="function">
    <text evidence="5">Methylation of the membrane-bound methyl-accepting chemotaxis proteins (MCP) to form gamma-glutamyl methyl ester residues in MCP.</text>
</comment>
<dbReference type="Proteomes" id="UP000199473">
    <property type="component" value="Unassembled WGS sequence"/>
</dbReference>
<proteinExistence type="predicted"/>
<dbReference type="PROSITE" id="PS50123">
    <property type="entry name" value="CHER"/>
    <property type="match status" value="1"/>
</dbReference>
<feature type="binding site" evidence="6">
    <location>
        <position position="82"/>
    </location>
    <ligand>
        <name>S-adenosyl-L-methionine</name>
        <dbReference type="ChEBI" id="CHEBI:59789"/>
    </ligand>
</feature>
<feature type="binding site" evidence="6">
    <location>
        <position position="78"/>
    </location>
    <ligand>
        <name>S-adenosyl-L-methionine</name>
        <dbReference type="ChEBI" id="CHEBI:59789"/>
    </ligand>
</feature>
<feature type="binding site" evidence="6">
    <location>
        <position position="121"/>
    </location>
    <ligand>
        <name>S-adenosyl-L-methionine</name>
        <dbReference type="ChEBI" id="CHEBI:59789"/>
    </ligand>
</feature>
<dbReference type="PRINTS" id="PR00996">
    <property type="entry name" value="CHERMTFRASE"/>
</dbReference>
<feature type="binding site" evidence="6">
    <location>
        <begin position="206"/>
        <end position="207"/>
    </location>
    <ligand>
        <name>S-adenosyl-L-methionine</name>
        <dbReference type="ChEBI" id="CHEBI:59789"/>
    </ligand>
</feature>
<evidence type="ECO:0000256" key="4">
    <source>
        <dbReference type="ARBA" id="ARBA00022691"/>
    </source>
</evidence>
<keyword evidence="9" id="KW-1185">Reference proteome</keyword>
<dbReference type="CDD" id="cd02440">
    <property type="entry name" value="AdoMet_MTases"/>
    <property type="match status" value="1"/>
</dbReference>
<reference evidence="8 9" key="1">
    <citation type="submission" date="2016-10" db="EMBL/GenBank/DDBJ databases">
        <authorList>
            <person name="de Groot N.N."/>
        </authorList>
    </citation>
    <scope>NUCLEOTIDE SEQUENCE [LARGE SCALE GENOMIC DNA]</scope>
    <source>
        <strain evidence="8 9">DSM 19981</strain>
    </source>
</reference>
<evidence type="ECO:0000256" key="5">
    <source>
        <dbReference type="PIRNR" id="PIRNR000410"/>
    </source>
</evidence>
<dbReference type="Pfam" id="PF03705">
    <property type="entry name" value="CheR_N"/>
    <property type="match status" value="1"/>
</dbReference>
<dbReference type="SMART" id="SM00138">
    <property type="entry name" value="MeTrc"/>
    <property type="match status" value="1"/>
</dbReference>
<name>A0A1I4E7X5_9PROT</name>
<gene>
    <name evidence="8" type="ORF">SAMN02745775_11432</name>
</gene>
<dbReference type="RefSeq" id="WP_092962606.1">
    <property type="nucleotide sequence ID" value="NZ_FOSQ01000014.1"/>
</dbReference>
<dbReference type="InterPro" id="IPR000780">
    <property type="entry name" value="CheR_MeTrfase"/>
</dbReference>
<evidence type="ECO:0000259" key="7">
    <source>
        <dbReference type="PROSITE" id="PS50123"/>
    </source>
</evidence>
<dbReference type="OrthoDB" id="9816309at2"/>
<feature type="binding site" evidence="6">
    <location>
        <position position="148"/>
    </location>
    <ligand>
        <name>S-adenosyl-L-methionine</name>
        <dbReference type="ChEBI" id="CHEBI:59789"/>
    </ligand>
</feature>
<evidence type="ECO:0000256" key="6">
    <source>
        <dbReference type="PIRSR" id="PIRSR000410-1"/>
    </source>
</evidence>
<keyword evidence="2 5" id="KW-0489">Methyltransferase</keyword>
<dbReference type="AlphaFoldDB" id="A0A1I4E7X5"/>
<protein>
    <recommendedName>
        <fullName evidence="5">Chemotaxis protein methyltransferase</fullName>
        <ecNumber evidence="5">2.1.1.80</ecNumber>
    </recommendedName>
</protein>
<dbReference type="Gene3D" id="3.40.50.150">
    <property type="entry name" value="Vaccinia Virus protein VP39"/>
    <property type="match status" value="1"/>
</dbReference>
<organism evidence="8 9">
    <name type="scientific">Falsiroseomonas stagni DSM 19981</name>
    <dbReference type="NCBI Taxonomy" id="1123062"/>
    <lineage>
        <taxon>Bacteria</taxon>
        <taxon>Pseudomonadati</taxon>
        <taxon>Pseudomonadota</taxon>
        <taxon>Alphaproteobacteria</taxon>
        <taxon>Acetobacterales</taxon>
        <taxon>Roseomonadaceae</taxon>
        <taxon>Falsiroseomonas</taxon>
    </lineage>
</organism>
<feature type="domain" description="CheR-type methyltransferase" evidence="7">
    <location>
        <begin position="1"/>
        <end position="281"/>
    </location>
</feature>
<dbReference type="InterPro" id="IPR022641">
    <property type="entry name" value="CheR_N"/>
</dbReference>
<dbReference type="PIRSF" id="PIRSF000410">
    <property type="entry name" value="CheR"/>
    <property type="match status" value="1"/>
</dbReference>
<evidence type="ECO:0000256" key="1">
    <source>
        <dbReference type="ARBA" id="ARBA00001541"/>
    </source>
</evidence>
<dbReference type="PANTHER" id="PTHR24422:SF26">
    <property type="entry name" value="CHEMOTAXIS PROTEIN METHYLTRANSFERASE"/>
    <property type="match status" value="1"/>
</dbReference>
<comment type="catalytic activity">
    <reaction evidence="1 5">
        <text>L-glutamyl-[protein] + S-adenosyl-L-methionine = [protein]-L-glutamate 5-O-methyl ester + S-adenosyl-L-homocysteine</text>
        <dbReference type="Rhea" id="RHEA:24452"/>
        <dbReference type="Rhea" id="RHEA-COMP:10208"/>
        <dbReference type="Rhea" id="RHEA-COMP:10311"/>
        <dbReference type="ChEBI" id="CHEBI:29973"/>
        <dbReference type="ChEBI" id="CHEBI:57856"/>
        <dbReference type="ChEBI" id="CHEBI:59789"/>
        <dbReference type="ChEBI" id="CHEBI:82795"/>
        <dbReference type="EC" id="2.1.1.80"/>
    </reaction>
</comment>
<dbReference type="Pfam" id="PF01739">
    <property type="entry name" value="CheR"/>
    <property type="match status" value="1"/>
</dbReference>
<dbReference type="EC" id="2.1.1.80" evidence="5"/>
<feature type="binding site" evidence="6">
    <location>
        <begin position="224"/>
        <end position="225"/>
    </location>
    <ligand>
        <name>S-adenosyl-L-methionine</name>
        <dbReference type="ChEBI" id="CHEBI:59789"/>
    </ligand>
</feature>
<dbReference type="PANTHER" id="PTHR24422">
    <property type="entry name" value="CHEMOTAXIS PROTEIN METHYLTRANSFERASE"/>
    <property type="match status" value="1"/>
</dbReference>
<dbReference type="SUPFAM" id="SSF53335">
    <property type="entry name" value="S-adenosyl-L-methionine-dependent methyltransferases"/>
    <property type="match status" value="1"/>
</dbReference>
<keyword evidence="3 5" id="KW-0808">Transferase</keyword>
<evidence type="ECO:0000313" key="8">
    <source>
        <dbReference type="EMBL" id="SFL00697.1"/>
    </source>
</evidence>
<evidence type="ECO:0000256" key="2">
    <source>
        <dbReference type="ARBA" id="ARBA00022603"/>
    </source>
</evidence>
<keyword evidence="4 5" id="KW-0949">S-adenosyl-L-methionine</keyword>
<dbReference type="SUPFAM" id="SSF47757">
    <property type="entry name" value="Chemotaxis receptor methyltransferase CheR, N-terminal domain"/>
    <property type="match status" value="1"/>
</dbReference>
<dbReference type="STRING" id="1123062.SAMN02745775_11432"/>
<dbReference type="EMBL" id="FOSQ01000014">
    <property type="protein sequence ID" value="SFL00697.1"/>
    <property type="molecule type" value="Genomic_DNA"/>
</dbReference>
<dbReference type="Gene3D" id="1.10.155.10">
    <property type="entry name" value="Chemotaxis receptor methyltransferase CheR, N-terminal domain"/>
    <property type="match status" value="1"/>
</dbReference>
<evidence type="ECO:0000256" key="3">
    <source>
        <dbReference type="ARBA" id="ARBA00022679"/>
    </source>
</evidence>
<dbReference type="InterPro" id="IPR036804">
    <property type="entry name" value="CheR_N_sf"/>
</dbReference>
<sequence>MTDTLSDRRFRQVAVLIERDIGIQLPPAKRTMVEGRLRKRARSLGMMDVDAYCGALFDDGLLETEYQHVIDMVTTNKTDFFREAEHFDFLSRVAVPQLMGARGRADRPLKIWSAAASTGAEAYTIAMVLAELARHGHAGLGFRILGTDISSQVLDVARRAVYPWEAMAPVPPPLRQRYVMRHRDPGRAECRIVPELRAAASFHLLNLMETSYGVDGDIDVIFCRNVLIYFDRPTQEAVLARLSSHLRPGGFLIVGHSETAAGAALRGMRSVMSTIWQREEGRS</sequence>
<feature type="binding site" evidence="6">
    <location>
        <position position="76"/>
    </location>
    <ligand>
        <name>S-adenosyl-L-methionine</name>
        <dbReference type="ChEBI" id="CHEBI:59789"/>
    </ligand>
</feature>
<accession>A0A1I4E7X5</accession>
<dbReference type="InterPro" id="IPR050903">
    <property type="entry name" value="Bact_Chemotaxis_MeTrfase"/>
</dbReference>
<dbReference type="GO" id="GO:0008983">
    <property type="term" value="F:protein-glutamate O-methyltransferase activity"/>
    <property type="evidence" value="ECO:0007669"/>
    <property type="project" value="UniProtKB-EC"/>
</dbReference>
<dbReference type="InterPro" id="IPR029063">
    <property type="entry name" value="SAM-dependent_MTases_sf"/>
</dbReference>